<dbReference type="NCBIfam" id="TIGR01409">
    <property type="entry name" value="TAT_signal_seq"/>
    <property type="match status" value="1"/>
</dbReference>
<feature type="domain" description="Flavocytochrome c sulphide dehydrogenase flavin-binding" evidence="5">
    <location>
        <begin position="364"/>
        <end position="434"/>
    </location>
</feature>
<dbReference type="InterPro" id="IPR016156">
    <property type="entry name" value="FAD/NAD-linked_Rdtase_dimer_sf"/>
</dbReference>
<proteinExistence type="predicted"/>
<feature type="chain" id="PRO_5009184093" evidence="3">
    <location>
        <begin position="33"/>
        <end position="435"/>
    </location>
</feature>
<dbReference type="AlphaFoldDB" id="A0A1E5Q782"/>
<evidence type="ECO:0000259" key="6">
    <source>
        <dbReference type="Pfam" id="PF21706"/>
    </source>
</evidence>
<sequence length="435" mass="45939">MNTMNRRHFLKTTSGVAIAGAATLAAPSLANAAAGGKVVIVGGGVGGATTARYLKMGNPDIDVTVIEPKASYHTCFMSNEVLGGERTMGQIEVTFDGLMKMGVKVIKDHVTAIDAAKKTVTTAGGTTYGYDHCVVAPGISFVVDPFVKEGEAVFDKLPHAWQAGPQTALLRSQLEAMPDGGKVAIIAPPNPFRCPPGPYERASLIAQYFMHNKPKSKVVIIDRKDKFSKQGLFTQAWKNLYGFGTDNSIIEWRSGASTGGIDAVSAADMTIETLSGGKEKFDVINYIAPQVAGTIASIAGLTNDKGWCDVDKTTFESKVHKGIHVLGDASVATSMPKSGYSANSQGKVTAAAIINMLAGKPVGTPSYVNTCYSIAGKDYAFSVAAVYRFDAEKDVIGGVAGAGGLTPMDASAEMLRREVEFAHSWYNNICKDTWG</sequence>
<dbReference type="Pfam" id="PF09242">
    <property type="entry name" value="FCSD-flav_bind"/>
    <property type="match status" value="1"/>
</dbReference>
<keyword evidence="8" id="KW-1185">Reference proteome</keyword>
<dbReference type="PANTHER" id="PTHR43755">
    <property type="match status" value="1"/>
</dbReference>
<keyword evidence="3" id="KW-0732">Signal</keyword>
<organism evidence="7 8">
    <name type="scientific">Magnetovibrio blakemorei</name>
    <dbReference type="NCBI Taxonomy" id="28181"/>
    <lineage>
        <taxon>Bacteria</taxon>
        <taxon>Pseudomonadati</taxon>
        <taxon>Pseudomonadota</taxon>
        <taxon>Alphaproteobacteria</taxon>
        <taxon>Rhodospirillales</taxon>
        <taxon>Magnetovibrionaceae</taxon>
        <taxon>Magnetovibrio</taxon>
    </lineage>
</organism>
<name>A0A1E5Q782_9PROT</name>
<dbReference type="SUPFAM" id="SSF55424">
    <property type="entry name" value="FAD/NAD-linked reductases, dimerisation (C-terminal) domain"/>
    <property type="match status" value="1"/>
</dbReference>
<evidence type="ECO:0000313" key="7">
    <source>
        <dbReference type="EMBL" id="OEJ66948.1"/>
    </source>
</evidence>
<dbReference type="InterPro" id="IPR006311">
    <property type="entry name" value="TAT_signal"/>
</dbReference>
<dbReference type="Pfam" id="PF21706">
    <property type="entry name" value="FCSD_central"/>
    <property type="match status" value="1"/>
</dbReference>
<dbReference type="InterPro" id="IPR015323">
    <property type="entry name" value="FlavoCytC_S_DH_flav-bd"/>
</dbReference>
<dbReference type="Proteomes" id="UP000095347">
    <property type="component" value="Unassembled WGS sequence"/>
</dbReference>
<dbReference type="EMBL" id="MCGG01000027">
    <property type="protein sequence ID" value="OEJ66948.1"/>
    <property type="molecule type" value="Genomic_DNA"/>
</dbReference>
<dbReference type="InterPro" id="IPR049386">
    <property type="entry name" value="FCSD_central"/>
</dbReference>
<evidence type="ECO:0000259" key="5">
    <source>
        <dbReference type="Pfam" id="PF09242"/>
    </source>
</evidence>
<dbReference type="InterPro" id="IPR052541">
    <property type="entry name" value="SQRD"/>
</dbReference>
<dbReference type="Gene3D" id="3.90.760.10">
    <property type="entry name" value="Flavocytochrome c sulphide dehydrogenase, flavin-binding domain"/>
    <property type="match status" value="1"/>
</dbReference>
<dbReference type="InterPro" id="IPR036188">
    <property type="entry name" value="FAD/NAD-bd_sf"/>
</dbReference>
<dbReference type="InterPro" id="IPR037092">
    <property type="entry name" value="FlavoCytC_S_DH_flav-bd_sf"/>
</dbReference>
<reference evidence="8" key="1">
    <citation type="submission" date="2016-07" db="EMBL/GenBank/DDBJ databases">
        <authorList>
            <person name="Florea S."/>
            <person name="Webb J.S."/>
            <person name="Jaromczyk J."/>
            <person name="Schardl C.L."/>
        </authorList>
    </citation>
    <scope>NUCLEOTIDE SEQUENCE [LARGE SCALE GENOMIC DNA]</scope>
    <source>
        <strain evidence="8">MV-1</strain>
    </source>
</reference>
<dbReference type="GO" id="GO:0050660">
    <property type="term" value="F:flavin adenine dinucleotide binding"/>
    <property type="evidence" value="ECO:0007669"/>
    <property type="project" value="InterPro"/>
</dbReference>
<dbReference type="Pfam" id="PF07992">
    <property type="entry name" value="Pyr_redox_2"/>
    <property type="match status" value="1"/>
</dbReference>
<dbReference type="SUPFAM" id="SSF51905">
    <property type="entry name" value="FAD/NAD(P)-binding domain"/>
    <property type="match status" value="2"/>
</dbReference>
<dbReference type="GO" id="GO:0016491">
    <property type="term" value="F:oxidoreductase activity"/>
    <property type="evidence" value="ECO:0007669"/>
    <property type="project" value="InterPro"/>
</dbReference>
<feature type="signal peptide" evidence="3">
    <location>
        <begin position="1"/>
        <end position="32"/>
    </location>
</feature>
<evidence type="ECO:0000259" key="4">
    <source>
        <dbReference type="Pfam" id="PF07992"/>
    </source>
</evidence>
<dbReference type="RefSeq" id="WP_069958154.1">
    <property type="nucleotide sequence ID" value="NZ_MCGG01000027.1"/>
</dbReference>
<dbReference type="PROSITE" id="PS51318">
    <property type="entry name" value="TAT"/>
    <property type="match status" value="1"/>
</dbReference>
<feature type="domain" description="FAD/NAD(P)-binding" evidence="4">
    <location>
        <begin position="37"/>
        <end position="148"/>
    </location>
</feature>
<dbReference type="PANTHER" id="PTHR43755:SF1">
    <property type="entry name" value="FAD-DEPENDENT PYRIDINE NUCLEOTIDE-DISULPHIDE OXIDOREDUCTASE"/>
    <property type="match status" value="1"/>
</dbReference>
<feature type="domain" description="Sulfide dehydrogenase [flavocytochrome c] flavoprotein chain central" evidence="6">
    <location>
        <begin position="167"/>
        <end position="287"/>
    </location>
</feature>
<comment type="caution">
    <text evidence="7">The sequence shown here is derived from an EMBL/GenBank/DDBJ whole genome shotgun (WGS) entry which is preliminary data.</text>
</comment>
<protein>
    <submittedName>
        <fullName evidence="7">Cytochrome C</fullName>
    </submittedName>
</protein>
<evidence type="ECO:0000256" key="1">
    <source>
        <dbReference type="ARBA" id="ARBA00022630"/>
    </source>
</evidence>
<gene>
    <name evidence="7" type="ORF">BEN30_10925</name>
</gene>
<evidence type="ECO:0000256" key="2">
    <source>
        <dbReference type="ARBA" id="ARBA00022827"/>
    </source>
</evidence>
<keyword evidence="2" id="KW-0274">FAD</keyword>
<accession>A0A1E5Q782</accession>
<keyword evidence="1" id="KW-0285">Flavoprotein</keyword>
<dbReference type="STRING" id="28181.BEN30_10925"/>
<dbReference type="InterPro" id="IPR023753">
    <property type="entry name" value="FAD/NAD-binding_dom"/>
</dbReference>
<evidence type="ECO:0000256" key="3">
    <source>
        <dbReference type="SAM" id="SignalP"/>
    </source>
</evidence>
<dbReference type="InterPro" id="IPR019546">
    <property type="entry name" value="TAT_signal_bac_arc"/>
</dbReference>
<evidence type="ECO:0000313" key="8">
    <source>
        <dbReference type="Proteomes" id="UP000095347"/>
    </source>
</evidence>
<dbReference type="Gene3D" id="3.50.50.60">
    <property type="entry name" value="FAD/NAD(P)-binding domain"/>
    <property type="match status" value="2"/>
</dbReference>
<dbReference type="OrthoDB" id="9802771at2"/>